<dbReference type="SUPFAM" id="SSF52402">
    <property type="entry name" value="Adenine nucleotide alpha hydrolases-like"/>
    <property type="match status" value="1"/>
</dbReference>
<name>A0A5C4T9V5_9BACL</name>
<keyword evidence="2" id="KW-0963">Cytoplasm</keyword>
<dbReference type="Pfam" id="PF00582">
    <property type="entry name" value="Usp"/>
    <property type="match status" value="1"/>
</dbReference>
<organism evidence="4 5">
    <name type="scientific">Paenibacillus hemerocallicola</name>
    <dbReference type="NCBI Taxonomy" id="1172614"/>
    <lineage>
        <taxon>Bacteria</taxon>
        <taxon>Bacillati</taxon>
        <taxon>Bacillota</taxon>
        <taxon>Bacilli</taxon>
        <taxon>Bacillales</taxon>
        <taxon>Paenibacillaceae</taxon>
        <taxon>Paenibacillus</taxon>
    </lineage>
</organism>
<dbReference type="PANTHER" id="PTHR46268:SF25">
    <property type="entry name" value="USPA DOMAIN PROTEIN"/>
    <property type="match status" value="1"/>
</dbReference>
<evidence type="ECO:0000259" key="3">
    <source>
        <dbReference type="Pfam" id="PF00582"/>
    </source>
</evidence>
<protein>
    <recommendedName>
        <fullName evidence="2">Universal stress protein</fullName>
    </recommendedName>
</protein>
<accession>A0A5C4T9V5</accession>
<evidence type="ECO:0000313" key="5">
    <source>
        <dbReference type="Proteomes" id="UP000307943"/>
    </source>
</evidence>
<dbReference type="GO" id="GO:0005737">
    <property type="term" value="C:cytoplasm"/>
    <property type="evidence" value="ECO:0007669"/>
    <property type="project" value="UniProtKB-SubCell"/>
</dbReference>
<evidence type="ECO:0000256" key="1">
    <source>
        <dbReference type="ARBA" id="ARBA00008791"/>
    </source>
</evidence>
<dbReference type="RefSeq" id="WP_139603083.1">
    <property type="nucleotide sequence ID" value="NZ_VDCQ01000019.1"/>
</dbReference>
<dbReference type="EMBL" id="VDCQ01000019">
    <property type="protein sequence ID" value="TNJ65390.1"/>
    <property type="molecule type" value="Genomic_DNA"/>
</dbReference>
<dbReference type="AlphaFoldDB" id="A0A5C4T9V5"/>
<proteinExistence type="inferred from homology"/>
<comment type="caution">
    <text evidence="4">The sequence shown here is derived from an EMBL/GenBank/DDBJ whole genome shotgun (WGS) entry which is preliminary data.</text>
</comment>
<evidence type="ECO:0000256" key="2">
    <source>
        <dbReference type="PIRNR" id="PIRNR006276"/>
    </source>
</evidence>
<feature type="domain" description="UspA" evidence="3">
    <location>
        <begin position="3"/>
        <end position="143"/>
    </location>
</feature>
<dbReference type="Gene3D" id="3.40.50.620">
    <property type="entry name" value="HUPs"/>
    <property type="match status" value="1"/>
</dbReference>
<keyword evidence="5" id="KW-1185">Reference proteome</keyword>
<comment type="subcellular location">
    <subcellularLocation>
        <location evidence="2">Cytoplasm</location>
    </subcellularLocation>
</comment>
<dbReference type="Proteomes" id="UP000307943">
    <property type="component" value="Unassembled WGS sequence"/>
</dbReference>
<gene>
    <name evidence="4" type="ORF">FE784_15330</name>
</gene>
<dbReference type="CDD" id="cd00293">
    <property type="entry name" value="USP-like"/>
    <property type="match status" value="1"/>
</dbReference>
<dbReference type="OrthoDB" id="9777884at2"/>
<dbReference type="PRINTS" id="PR01438">
    <property type="entry name" value="UNVRSLSTRESS"/>
</dbReference>
<dbReference type="PANTHER" id="PTHR46268">
    <property type="entry name" value="STRESS RESPONSE PROTEIN NHAX"/>
    <property type="match status" value="1"/>
</dbReference>
<reference evidence="4 5" key="1">
    <citation type="submission" date="2019-05" db="EMBL/GenBank/DDBJ databases">
        <title>We sequenced the genome of Paenibacillus hemerocallicola KCTC 33185 for further insight into its adaptation and study the phylogeny of Paenibacillus.</title>
        <authorList>
            <person name="Narsing Rao M.P."/>
        </authorList>
    </citation>
    <scope>NUCLEOTIDE SEQUENCE [LARGE SCALE GENOMIC DNA]</scope>
    <source>
        <strain evidence="4 5">KCTC 33185</strain>
    </source>
</reference>
<sequence length="147" mass="15850">MPFQHVLVAYDGSAQAQSALDRAADLVRTTPGARLTIAHVYQIPNFVVGEAIVVAPVRMELEELSDSERLLEEAKARTPGLPNTASALLQGDPAQALLRYADDQDADLIVIGSRGFGTLKELFLGSVSHYVVQHAEIPVLVIKAPHE</sequence>
<dbReference type="InterPro" id="IPR006015">
    <property type="entry name" value="Universal_stress_UspA"/>
</dbReference>
<comment type="similarity">
    <text evidence="1 2">Belongs to the universal stress protein A family.</text>
</comment>
<dbReference type="PIRSF" id="PIRSF006276">
    <property type="entry name" value="UspA"/>
    <property type="match status" value="1"/>
</dbReference>
<dbReference type="InterPro" id="IPR014729">
    <property type="entry name" value="Rossmann-like_a/b/a_fold"/>
</dbReference>
<dbReference type="InterPro" id="IPR006016">
    <property type="entry name" value="UspA"/>
</dbReference>
<evidence type="ECO:0000313" key="4">
    <source>
        <dbReference type="EMBL" id="TNJ65390.1"/>
    </source>
</evidence>